<dbReference type="EMBL" id="OX597823">
    <property type="protein sequence ID" value="CAI9729552.1"/>
    <property type="molecule type" value="Genomic_DNA"/>
</dbReference>
<reference evidence="2" key="1">
    <citation type="submission" date="2023-08" db="EMBL/GenBank/DDBJ databases">
        <authorList>
            <person name="Alioto T."/>
            <person name="Alioto T."/>
            <person name="Gomez Garrido J."/>
        </authorList>
    </citation>
    <scope>NUCLEOTIDE SEQUENCE</scope>
</reference>
<evidence type="ECO:0000313" key="2">
    <source>
        <dbReference type="EMBL" id="CAI9729552.1"/>
    </source>
</evidence>
<name>A0AA36B9J4_OCTVU</name>
<dbReference type="AlphaFoldDB" id="A0AA36B9J4"/>
<sequence length="98" mass="10542">MNGFNEDSRLLKITGLIPTILEDHLAVVPIKDSRLKVAAYIFLNTYSASFASLWFLMPFQLPVLVVAGVVGDVVGSIVVAIGLVVVVAVTWSLSFGLH</sequence>
<keyword evidence="1" id="KW-0812">Transmembrane</keyword>
<dbReference type="Proteomes" id="UP001162480">
    <property type="component" value="Chromosome 10"/>
</dbReference>
<gene>
    <name evidence="2" type="ORF">OCTVUL_1B027741</name>
</gene>
<feature type="transmembrane region" description="Helical" evidence="1">
    <location>
        <begin position="37"/>
        <end position="57"/>
    </location>
</feature>
<keyword evidence="1" id="KW-0472">Membrane</keyword>
<evidence type="ECO:0000313" key="3">
    <source>
        <dbReference type="Proteomes" id="UP001162480"/>
    </source>
</evidence>
<protein>
    <submittedName>
        <fullName evidence="2">Uncharacterized protein</fullName>
    </submittedName>
</protein>
<proteinExistence type="predicted"/>
<keyword evidence="3" id="KW-1185">Reference proteome</keyword>
<keyword evidence="1" id="KW-1133">Transmembrane helix</keyword>
<accession>A0AA36B9J4</accession>
<organism evidence="2 3">
    <name type="scientific">Octopus vulgaris</name>
    <name type="common">Common octopus</name>
    <dbReference type="NCBI Taxonomy" id="6645"/>
    <lineage>
        <taxon>Eukaryota</taxon>
        <taxon>Metazoa</taxon>
        <taxon>Spiralia</taxon>
        <taxon>Lophotrochozoa</taxon>
        <taxon>Mollusca</taxon>
        <taxon>Cephalopoda</taxon>
        <taxon>Coleoidea</taxon>
        <taxon>Octopodiformes</taxon>
        <taxon>Octopoda</taxon>
        <taxon>Incirrata</taxon>
        <taxon>Octopodidae</taxon>
        <taxon>Octopus</taxon>
    </lineage>
</organism>
<evidence type="ECO:0000256" key="1">
    <source>
        <dbReference type="SAM" id="Phobius"/>
    </source>
</evidence>
<feature type="transmembrane region" description="Helical" evidence="1">
    <location>
        <begin position="63"/>
        <end position="93"/>
    </location>
</feature>